<evidence type="ECO:0000256" key="1">
    <source>
        <dbReference type="ARBA" id="ARBA00010994"/>
    </source>
</evidence>
<accession>A0ABP0RFH3</accession>
<reference evidence="2 3" key="1">
    <citation type="submission" date="2024-02" db="EMBL/GenBank/DDBJ databases">
        <authorList>
            <person name="Chen Y."/>
            <person name="Shah S."/>
            <person name="Dougan E. K."/>
            <person name="Thang M."/>
            <person name="Chan C."/>
        </authorList>
    </citation>
    <scope>NUCLEOTIDE SEQUENCE [LARGE SCALE GENOMIC DNA]</scope>
</reference>
<dbReference type="Pfam" id="PF05517">
    <property type="entry name" value="p25-alpha"/>
    <property type="match status" value="1"/>
</dbReference>
<organism evidence="2 3">
    <name type="scientific">Durusdinium trenchii</name>
    <dbReference type="NCBI Taxonomy" id="1381693"/>
    <lineage>
        <taxon>Eukaryota</taxon>
        <taxon>Sar</taxon>
        <taxon>Alveolata</taxon>
        <taxon>Dinophyceae</taxon>
        <taxon>Suessiales</taxon>
        <taxon>Symbiodiniaceae</taxon>
        <taxon>Durusdinium</taxon>
    </lineage>
</organism>
<dbReference type="PANTHER" id="PTHR12932">
    <property type="entry name" value="P25 ALPHA-RELATED"/>
    <property type="match status" value="1"/>
</dbReference>
<dbReference type="Proteomes" id="UP001642464">
    <property type="component" value="Unassembled WGS sequence"/>
</dbReference>
<comment type="similarity">
    <text evidence="1">Belongs to the TPPP family.</text>
</comment>
<comment type="caution">
    <text evidence="2">The sequence shown here is derived from an EMBL/GenBank/DDBJ whole genome shotgun (WGS) entry which is preliminary data.</text>
</comment>
<proteinExistence type="inferred from homology"/>
<dbReference type="EMBL" id="CAXAMM010041350">
    <property type="protein sequence ID" value="CAK9098915.1"/>
    <property type="molecule type" value="Genomic_DNA"/>
</dbReference>
<name>A0ABP0RFH3_9DINO</name>
<dbReference type="InterPro" id="IPR008907">
    <property type="entry name" value="TPP/p25"/>
</dbReference>
<dbReference type="Gene3D" id="1.10.238.10">
    <property type="entry name" value="EF-hand"/>
    <property type="match status" value="1"/>
</dbReference>
<evidence type="ECO:0000313" key="2">
    <source>
        <dbReference type="EMBL" id="CAK9098915.1"/>
    </source>
</evidence>
<protein>
    <submittedName>
        <fullName evidence="2">Tubulin polymerization-promoting protein family member 3 (TPPP/p20)</fullName>
    </submittedName>
</protein>
<gene>
    <name evidence="2" type="ORF">SCF082_LOCUS46346</name>
</gene>
<dbReference type="SUPFAM" id="SSF47473">
    <property type="entry name" value="EF-hand"/>
    <property type="match status" value="1"/>
</dbReference>
<dbReference type="InterPro" id="IPR011992">
    <property type="entry name" value="EF-hand-dom_pair"/>
</dbReference>
<keyword evidence="3" id="KW-1185">Reference proteome</keyword>
<sequence length="145" mass="16757">MAQTTLIQAFQAFTGQQQEMDGRTWVKCLKDAMLLDEDFTTVDADLIFARVKGRGARKIDFQTFRRALGEVAKKWESMTQEQVEDVICLASAPHYETTARRRTRNMRNGRCRELHGSERAFDPILQAWQVLRHALGNRAVGWKKK</sequence>
<evidence type="ECO:0000313" key="3">
    <source>
        <dbReference type="Proteomes" id="UP001642464"/>
    </source>
</evidence>
<dbReference type="PANTHER" id="PTHR12932:SF9">
    <property type="entry name" value="TUBULIN POLYMERIZATION-PROMOTING PROTEIN HOMOLOG"/>
    <property type="match status" value="1"/>
</dbReference>